<dbReference type="RefSeq" id="XP_067918409.1">
    <property type="nucleotide sequence ID" value="XM_068069615.1"/>
</dbReference>
<gene>
    <name evidence="2" type="ORF">CSUI_009499</name>
</gene>
<organism evidence="2 3">
    <name type="scientific">Cystoisospora suis</name>
    <dbReference type="NCBI Taxonomy" id="483139"/>
    <lineage>
        <taxon>Eukaryota</taxon>
        <taxon>Sar</taxon>
        <taxon>Alveolata</taxon>
        <taxon>Apicomplexa</taxon>
        <taxon>Conoidasida</taxon>
        <taxon>Coccidia</taxon>
        <taxon>Eucoccidiorida</taxon>
        <taxon>Eimeriorina</taxon>
        <taxon>Sarcocystidae</taxon>
        <taxon>Cystoisospora</taxon>
    </lineage>
</organism>
<protein>
    <submittedName>
        <fullName evidence="2">Thrombospondin type 1 domain-containing protein</fullName>
    </submittedName>
</protein>
<evidence type="ECO:0000313" key="3">
    <source>
        <dbReference type="Proteomes" id="UP000221165"/>
    </source>
</evidence>
<dbReference type="GeneID" id="94432826"/>
<proteinExistence type="predicted"/>
<dbReference type="VEuPathDB" id="ToxoDB:CSUI_009499"/>
<keyword evidence="3" id="KW-1185">Reference proteome</keyword>
<feature type="signal peptide" evidence="1">
    <location>
        <begin position="1"/>
        <end position="18"/>
    </location>
</feature>
<comment type="caution">
    <text evidence="2">The sequence shown here is derived from an EMBL/GenBank/DDBJ whole genome shotgun (WGS) entry which is preliminary data.</text>
</comment>
<keyword evidence="1" id="KW-0732">Signal</keyword>
<dbReference type="AlphaFoldDB" id="A0A2C6KJU5"/>
<sequence>MGVCWLVMFSLTLPSGVSVGPSAQRKARFQNCLDSLLLTITQVLRLPRRSMAKEDGYNESNKQWKFSIAMDPSLMSLKEAQEELTRELENSNSNLHSSFLSCMDHHDALEGLKLVAEVHKIDNP</sequence>
<feature type="non-terminal residue" evidence="2">
    <location>
        <position position="124"/>
    </location>
</feature>
<dbReference type="Proteomes" id="UP000221165">
    <property type="component" value="Unassembled WGS sequence"/>
</dbReference>
<dbReference type="EMBL" id="MIGC01005688">
    <property type="protein sequence ID" value="PHJ16684.1"/>
    <property type="molecule type" value="Genomic_DNA"/>
</dbReference>
<accession>A0A2C6KJU5</accession>
<name>A0A2C6KJU5_9APIC</name>
<evidence type="ECO:0000313" key="2">
    <source>
        <dbReference type="EMBL" id="PHJ16684.1"/>
    </source>
</evidence>
<reference evidence="2 3" key="1">
    <citation type="journal article" date="2017" name="Int. J. Parasitol.">
        <title>The genome of the protozoan parasite Cystoisospora suis and a reverse vaccinology approach to identify vaccine candidates.</title>
        <authorList>
            <person name="Palmieri N."/>
            <person name="Shrestha A."/>
            <person name="Ruttkowski B."/>
            <person name="Beck T."/>
            <person name="Vogl C."/>
            <person name="Tomley F."/>
            <person name="Blake D.P."/>
            <person name="Joachim A."/>
        </authorList>
    </citation>
    <scope>NUCLEOTIDE SEQUENCE [LARGE SCALE GENOMIC DNA]</scope>
    <source>
        <strain evidence="2 3">Wien I</strain>
    </source>
</reference>
<feature type="chain" id="PRO_5012744986" evidence="1">
    <location>
        <begin position="19"/>
        <end position="124"/>
    </location>
</feature>
<evidence type="ECO:0000256" key="1">
    <source>
        <dbReference type="SAM" id="SignalP"/>
    </source>
</evidence>